<feature type="transmembrane region" description="Helical" evidence="1">
    <location>
        <begin position="100"/>
        <end position="119"/>
    </location>
</feature>
<keyword evidence="2" id="KW-1185">Reference proteome</keyword>
<dbReference type="GeneID" id="136082366"/>
<evidence type="ECO:0000313" key="3">
    <source>
        <dbReference type="RefSeq" id="XP_065657523.1"/>
    </source>
</evidence>
<dbReference type="InterPro" id="IPR019319">
    <property type="entry name" value="Plg-R(KT)"/>
</dbReference>
<evidence type="ECO:0000256" key="1">
    <source>
        <dbReference type="SAM" id="Phobius"/>
    </source>
</evidence>
<dbReference type="PANTHER" id="PTHR13411:SF6">
    <property type="entry name" value="PLASMINOGEN RECEPTOR (KT)"/>
    <property type="match status" value="1"/>
</dbReference>
<dbReference type="RefSeq" id="XP_065657523.1">
    <property type="nucleotide sequence ID" value="XM_065801451.1"/>
</dbReference>
<keyword evidence="1" id="KW-0472">Membrane</keyword>
<evidence type="ECO:0000313" key="2">
    <source>
        <dbReference type="Proteomes" id="UP001652625"/>
    </source>
</evidence>
<gene>
    <name evidence="3" type="primary">LOC136082366</name>
</gene>
<keyword evidence="1" id="KW-1133">Transmembrane helix</keyword>
<keyword evidence="1" id="KW-0812">Transmembrane</keyword>
<sequence>MHYLCYLSIVKNCVITNMGALLAGQMKSSMDENLKKNQEFMLTTQEMQLGRQMAMQQLLQQKMMAMQLARQREMFTWIAAFSATVSLGLLAGFTRTKKPILIGPIIPLGFLTAYNYDMVYGNKMERIKKDAEYILEKDYNLVAMPKGPLTFEDVENFRKVK</sequence>
<accession>A0ABM4C7D8</accession>
<name>A0ABM4C7D8_HYDVU</name>
<proteinExistence type="predicted"/>
<dbReference type="Pfam" id="PF10166">
    <property type="entry name" value="DUF2368"/>
    <property type="match status" value="1"/>
</dbReference>
<feature type="transmembrane region" description="Helical" evidence="1">
    <location>
        <begin position="74"/>
        <end position="94"/>
    </location>
</feature>
<dbReference type="PANTHER" id="PTHR13411">
    <property type="entry name" value="PLASMINOGEN RECEPTOR (KT)"/>
    <property type="match status" value="1"/>
</dbReference>
<dbReference type="Proteomes" id="UP001652625">
    <property type="component" value="Chromosome 07"/>
</dbReference>
<reference evidence="3" key="1">
    <citation type="submission" date="2025-08" db="UniProtKB">
        <authorList>
            <consortium name="RefSeq"/>
        </authorList>
    </citation>
    <scope>IDENTIFICATION</scope>
</reference>
<organism evidence="2 3">
    <name type="scientific">Hydra vulgaris</name>
    <name type="common">Hydra</name>
    <name type="synonym">Hydra attenuata</name>
    <dbReference type="NCBI Taxonomy" id="6087"/>
    <lineage>
        <taxon>Eukaryota</taxon>
        <taxon>Metazoa</taxon>
        <taxon>Cnidaria</taxon>
        <taxon>Hydrozoa</taxon>
        <taxon>Hydroidolina</taxon>
        <taxon>Anthoathecata</taxon>
        <taxon>Aplanulata</taxon>
        <taxon>Hydridae</taxon>
        <taxon>Hydra</taxon>
    </lineage>
</organism>
<protein>
    <submittedName>
        <fullName evidence="3">Plasminogen receptor (KT)-like</fullName>
    </submittedName>
</protein>